<comment type="caution">
    <text evidence="1">The sequence shown here is derived from an EMBL/GenBank/DDBJ whole genome shotgun (WGS) entry which is preliminary data.</text>
</comment>
<sequence>MAAAAAKQAKSVSTMLNRAIPAALLAVAVAWKRIDTRLGEYLLLQITPLAPLPALVLADMRVNVYMSICYASPGTCCGGLRVQYREMRAPKGPYSAGIDAAFAHRGMCSVDNPGRTRTKRRTRAYHDKIAARLKLTCCPSLPKQHRQHRQTQKSPIRAPLKALWLHPRSGPRTVRANHRCPSR</sequence>
<keyword evidence="2" id="KW-1185">Reference proteome</keyword>
<accession>G9NSG1</accession>
<organism evidence="1 2">
    <name type="scientific">Hypocrea atroviridis (strain ATCC 20476 / IMI 206040)</name>
    <name type="common">Trichoderma atroviride</name>
    <dbReference type="NCBI Taxonomy" id="452589"/>
    <lineage>
        <taxon>Eukaryota</taxon>
        <taxon>Fungi</taxon>
        <taxon>Dikarya</taxon>
        <taxon>Ascomycota</taxon>
        <taxon>Pezizomycotina</taxon>
        <taxon>Sordariomycetes</taxon>
        <taxon>Hypocreomycetidae</taxon>
        <taxon>Hypocreales</taxon>
        <taxon>Hypocreaceae</taxon>
        <taxon>Trichoderma</taxon>
    </lineage>
</organism>
<dbReference type="EMBL" id="ABDG02000022">
    <property type="protein sequence ID" value="EHK46800.1"/>
    <property type="molecule type" value="Genomic_DNA"/>
</dbReference>
<gene>
    <name evidence="1" type="ORF">TRIATDRAFT_89746</name>
</gene>
<dbReference type="Proteomes" id="UP000005426">
    <property type="component" value="Unassembled WGS sequence"/>
</dbReference>
<name>G9NSG1_HYPAI</name>
<dbReference type="HOGENOM" id="CLU_1475360_0_0_1"/>
<reference evidence="1 2" key="1">
    <citation type="journal article" date="2011" name="Genome Biol.">
        <title>Comparative genome sequence analysis underscores mycoparasitism as the ancestral life style of Trichoderma.</title>
        <authorList>
            <person name="Kubicek C.P."/>
            <person name="Herrera-Estrella A."/>
            <person name="Seidl-Seiboth V."/>
            <person name="Martinez D.A."/>
            <person name="Druzhinina I.S."/>
            <person name="Thon M."/>
            <person name="Zeilinger S."/>
            <person name="Casas-Flores S."/>
            <person name="Horwitz B.A."/>
            <person name="Mukherjee P.K."/>
            <person name="Mukherjee M."/>
            <person name="Kredics L."/>
            <person name="Alcaraz L.D."/>
            <person name="Aerts A."/>
            <person name="Antal Z."/>
            <person name="Atanasova L."/>
            <person name="Cervantes-Badillo M.G."/>
            <person name="Challacombe J."/>
            <person name="Chertkov O."/>
            <person name="McCluskey K."/>
            <person name="Coulpier F."/>
            <person name="Deshpande N."/>
            <person name="von Doehren H."/>
            <person name="Ebbole D.J."/>
            <person name="Esquivel-Naranjo E.U."/>
            <person name="Fekete E."/>
            <person name="Flipphi M."/>
            <person name="Glaser F."/>
            <person name="Gomez-Rodriguez E.Y."/>
            <person name="Gruber S."/>
            <person name="Han C."/>
            <person name="Henrissat B."/>
            <person name="Hermosa R."/>
            <person name="Hernandez-Onate M."/>
            <person name="Karaffa L."/>
            <person name="Kosti I."/>
            <person name="Le Crom S."/>
            <person name="Lindquist E."/>
            <person name="Lucas S."/>
            <person name="Luebeck M."/>
            <person name="Luebeck P.S."/>
            <person name="Margeot A."/>
            <person name="Metz B."/>
            <person name="Misra M."/>
            <person name="Nevalainen H."/>
            <person name="Omann M."/>
            <person name="Packer N."/>
            <person name="Perrone G."/>
            <person name="Uresti-Rivera E.E."/>
            <person name="Salamov A."/>
            <person name="Schmoll M."/>
            <person name="Seiboth B."/>
            <person name="Shapiro H."/>
            <person name="Sukno S."/>
            <person name="Tamayo-Ramos J.A."/>
            <person name="Tisch D."/>
            <person name="Wiest A."/>
            <person name="Wilkinson H.H."/>
            <person name="Zhang M."/>
            <person name="Coutinho P.M."/>
            <person name="Kenerley C.M."/>
            <person name="Monte E."/>
            <person name="Baker S.E."/>
            <person name="Grigoriev I.V."/>
        </authorList>
    </citation>
    <scope>NUCLEOTIDE SEQUENCE [LARGE SCALE GENOMIC DNA]</scope>
    <source>
        <strain evidence="2">ATCC 20476 / IMI 206040</strain>
    </source>
</reference>
<proteinExistence type="predicted"/>
<evidence type="ECO:0000313" key="2">
    <source>
        <dbReference type="Proteomes" id="UP000005426"/>
    </source>
</evidence>
<dbReference type="AlphaFoldDB" id="G9NSG1"/>
<evidence type="ECO:0000313" key="1">
    <source>
        <dbReference type="EMBL" id="EHK46800.1"/>
    </source>
</evidence>
<protein>
    <submittedName>
        <fullName evidence="1">Uncharacterized protein</fullName>
    </submittedName>
</protein>